<dbReference type="Proteomes" id="UP000004038">
    <property type="component" value="Unassembled WGS sequence"/>
</dbReference>
<sequence>MPDAALERLERLVGHPALDRAIPAPPEAEAEELAAKHTGNRALALVDRQVQPSVKPPQKRHDPFARLATANVNVAVVRIAHEAMAPAFQFLIHLVEQHIGQKRRQRPALRRAHHPLLDHAMVHDAAVQIGPDQADNPLVRCPFAEAVDQDVVVDPVEELLQVDVHDNPPARLHV</sequence>
<name>H0G7G3_RHIML</name>
<accession>H0G7G3</accession>
<gene>
    <name evidence="1" type="ORF">SM0020_27226</name>
</gene>
<proteinExistence type="predicted"/>
<evidence type="ECO:0000313" key="2">
    <source>
        <dbReference type="Proteomes" id="UP000004038"/>
    </source>
</evidence>
<evidence type="ECO:0000313" key="1">
    <source>
        <dbReference type="EMBL" id="EHK74730.1"/>
    </source>
</evidence>
<dbReference type="AlphaFoldDB" id="H0G7G3"/>
<protein>
    <submittedName>
        <fullName evidence="1">Uncharacterized protein</fullName>
    </submittedName>
</protein>
<dbReference type="EMBL" id="AGVV01000078">
    <property type="protein sequence ID" value="EHK74730.1"/>
    <property type="molecule type" value="Genomic_DNA"/>
</dbReference>
<reference evidence="1 2" key="1">
    <citation type="journal article" date="2012" name="J. Bacteriol.">
        <title>Draft Genome Sequence of Sinorhizobium meliloti CCNWSX0020, a Nitrogen-Fixing Symbiont with Copper Tolerance Capability Isolated from Lead-Zinc Mine Tailings.</title>
        <authorList>
            <person name="Li Z."/>
            <person name="Ma Z."/>
            <person name="Hao X."/>
            <person name="Wei G."/>
        </authorList>
    </citation>
    <scope>NUCLEOTIDE SEQUENCE [LARGE SCALE GENOMIC DNA]</scope>
    <source>
        <strain evidence="1 2">CCNWSX0020</strain>
    </source>
</reference>
<organism evidence="1 2">
    <name type="scientific">Sinorhizobium meliloti CCNWSX0020</name>
    <dbReference type="NCBI Taxonomy" id="1107881"/>
    <lineage>
        <taxon>Bacteria</taxon>
        <taxon>Pseudomonadati</taxon>
        <taxon>Pseudomonadota</taxon>
        <taxon>Alphaproteobacteria</taxon>
        <taxon>Hyphomicrobiales</taxon>
        <taxon>Rhizobiaceae</taxon>
        <taxon>Sinorhizobium/Ensifer group</taxon>
        <taxon>Sinorhizobium</taxon>
    </lineage>
</organism>